<dbReference type="InterPro" id="IPR023198">
    <property type="entry name" value="PGP-like_dom2"/>
</dbReference>
<proteinExistence type="predicted"/>
<keyword evidence="1 3" id="KW-0378">Hydrolase</keyword>
<dbReference type="SFLD" id="SFLDG01129">
    <property type="entry name" value="C1.5:_HAD__Beta-PGM__Phosphata"/>
    <property type="match status" value="1"/>
</dbReference>
<dbReference type="AlphaFoldDB" id="A0A5C6VYY7"/>
<dbReference type="InterPro" id="IPR023214">
    <property type="entry name" value="HAD_sf"/>
</dbReference>
<dbReference type="Gene3D" id="3.40.50.1000">
    <property type="entry name" value="HAD superfamily/HAD-like"/>
    <property type="match status" value="1"/>
</dbReference>
<keyword evidence="2" id="KW-0460">Magnesium</keyword>
<dbReference type="GO" id="GO:0005829">
    <property type="term" value="C:cytosol"/>
    <property type="evidence" value="ECO:0007669"/>
    <property type="project" value="TreeGrafter"/>
</dbReference>
<dbReference type="Pfam" id="PF13419">
    <property type="entry name" value="HAD_2"/>
    <property type="match status" value="1"/>
</dbReference>
<organism evidence="3 4">
    <name type="scientific">Metabacillus litoralis</name>
    <dbReference type="NCBI Taxonomy" id="152268"/>
    <lineage>
        <taxon>Bacteria</taxon>
        <taxon>Bacillati</taxon>
        <taxon>Bacillota</taxon>
        <taxon>Bacilli</taxon>
        <taxon>Bacillales</taxon>
        <taxon>Bacillaceae</taxon>
        <taxon>Metabacillus</taxon>
    </lineage>
</organism>
<dbReference type="InterPro" id="IPR036412">
    <property type="entry name" value="HAD-like_sf"/>
</dbReference>
<dbReference type="PANTHER" id="PTHR43434">
    <property type="entry name" value="PHOSPHOGLYCOLATE PHOSPHATASE"/>
    <property type="match status" value="1"/>
</dbReference>
<evidence type="ECO:0000256" key="1">
    <source>
        <dbReference type="ARBA" id="ARBA00022801"/>
    </source>
</evidence>
<evidence type="ECO:0000313" key="3">
    <source>
        <dbReference type="EMBL" id="TXC90801.1"/>
    </source>
</evidence>
<name>A0A5C6VYY7_9BACI</name>
<dbReference type="SFLD" id="SFLDS00003">
    <property type="entry name" value="Haloacid_Dehalogenase"/>
    <property type="match status" value="1"/>
</dbReference>
<dbReference type="EMBL" id="VOQF01000006">
    <property type="protein sequence ID" value="TXC90801.1"/>
    <property type="molecule type" value="Genomic_DNA"/>
</dbReference>
<gene>
    <name evidence="3" type="ORF">FS935_10930</name>
</gene>
<dbReference type="InterPro" id="IPR050155">
    <property type="entry name" value="HAD-like_hydrolase_sf"/>
</dbReference>
<dbReference type="InterPro" id="IPR041492">
    <property type="entry name" value="HAD_2"/>
</dbReference>
<dbReference type="PANTHER" id="PTHR43434:SF13">
    <property type="entry name" value="PHOSPHOGLYCOLATE PHOSPHATASE"/>
    <property type="match status" value="1"/>
</dbReference>
<evidence type="ECO:0000256" key="2">
    <source>
        <dbReference type="ARBA" id="ARBA00022842"/>
    </source>
</evidence>
<keyword evidence="4" id="KW-1185">Reference proteome</keyword>
<dbReference type="Proteomes" id="UP000321363">
    <property type="component" value="Unassembled WGS sequence"/>
</dbReference>
<comment type="caution">
    <text evidence="3">The sequence shown here is derived from an EMBL/GenBank/DDBJ whole genome shotgun (WGS) entry which is preliminary data.</text>
</comment>
<evidence type="ECO:0000313" key="4">
    <source>
        <dbReference type="Proteomes" id="UP000321363"/>
    </source>
</evidence>
<dbReference type="OrthoDB" id="9792518at2"/>
<reference evidence="3 4" key="1">
    <citation type="journal article" date="2005" name="Int. J. Syst. Evol. Microbiol.">
        <title>Bacillus litoralis sp. nov., isolated from a tidal flat of the Yellow Sea in Korea.</title>
        <authorList>
            <person name="Yoon J.H."/>
            <person name="Oh T.K."/>
        </authorList>
    </citation>
    <scope>NUCLEOTIDE SEQUENCE [LARGE SCALE GENOMIC DNA]</scope>
    <source>
        <strain evidence="3 4">SW-211</strain>
    </source>
</reference>
<dbReference type="InterPro" id="IPR006439">
    <property type="entry name" value="HAD-SF_hydro_IA"/>
</dbReference>
<dbReference type="NCBIfam" id="TIGR01549">
    <property type="entry name" value="HAD-SF-IA-v1"/>
    <property type="match status" value="1"/>
</dbReference>
<protein>
    <submittedName>
        <fullName evidence="3">HAD-IA family hydrolase</fullName>
    </submittedName>
</protein>
<dbReference type="Gene3D" id="1.10.150.240">
    <property type="entry name" value="Putative phosphatase, domain 2"/>
    <property type="match status" value="1"/>
</dbReference>
<dbReference type="GO" id="GO:0006281">
    <property type="term" value="P:DNA repair"/>
    <property type="evidence" value="ECO:0007669"/>
    <property type="project" value="TreeGrafter"/>
</dbReference>
<accession>A0A5C6VYY7</accession>
<sequence length="209" mass="24275">MRYVVFDFDGTLADTSEAFMYAWNKLADKYRYKKIKLEQIETIKKLNMKERSVLLNFPLYKIPFVMPELIKLYKDSVVDITLFPGVKSLLEKLNKTGYKIAIISSNSEGNIKNALKRNHADHLITDVISAKRIFGKDKTIDQFLKIKKLQASEMIYIGDEIRDIIACKKSNVKIVWVEWGYDGLDVVKSAEPDYMVKKPDEILEIVKKR</sequence>
<dbReference type="SUPFAM" id="SSF56784">
    <property type="entry name" value="HAD-like"/>
    <property type="match status" value="1"/>
</dbReference>
<dbReference type="GO" id="GO:0008967">
    <property type="term" value="F:phosphoglycolate phosphatase activity"/>
    <property type="evidence" value="ECO:0007669"/>
    <property type="project" value="TreeGrafter"/>
</dbReference>